<dbReference type="InterPro" id="IPR015753">
    <property type="entry name" value="LRRC37"/>
</dbReference>
<evidence type="ECO:0000256" key="2">
    <source>
        <dbReference type="SAM" id="SignalP"/>
    </source>
</evidence>
<organism evidence="4 5">
    <name type="scientific">Chrysochloris asiatica</name>
    <name type="common">Cape golden mole</name>
    <dbReference type="NCBI Taxonomy" id="185453"/>
    <lineage>
        <taxon>Eukaryota</taxon>
        <taxon>Metazoa</taxon>
        <taxon>Chordata</taxon>
        <taxon>Craniata</taxon>
        <taxon>Vertebrata</taxon>
        <taxon>Euteleostomi</taxon>
        <taxon>Mammalia</taxon>
        <taxon>Eutheria</taxon>
        <taxon>Afrotheria</taxon>
        <taxon>Chrysochloridae</taxon>
        <taxon>Chrysochlorinae</taxon>
        <taxon>Chrysochloris</taxon>
    </lineage>
</organism>
<evidence type="ECO:0000313" key="5">
    <source>
        <dbReference type="RefSeq" id="XP_006873614.1"/>
    </source>
</evidence>
<protein>
    <submittedName>
        <fullName evidence="5">Leucine-rich repeat-containing protein 37B-like</fullName>
    </submittedName>
</protein>
<feature type="compositionally biased region" description="Acidic residues" evidence="1">
    <location>
        <begin position="259"/>
        <end position="269"/>
    </location>
</feature>
<feature type="chain" id="PRO_5039457459" evidence="2">
    <location>
        <begin position="25"/>
        <end position="416"/>
    </location>
</feature>
<dbReference type="Pfam" id="PF15779">
    <property type="entry name" value="LRRC37"/>
    <property type="match status" value="1"/>
</dbReference>
<proteinExistence type="predicted"/>
<dbReference type="Proteomes" id="UP000504623">
    <property type="component" value="Unplaced"/>
</dbReference>
<sequence>MTRQCVWSLRLLLVLQPLWLLVLAAPLPEWARDLTKPWSSPSPDHLPESPHKLISLPEPEGSDYMDPPAPAQMLAPPQELTETLDMDSATDQFAGTHQDLNDHLTPHQKLPEVGPVLDWEQNQALALPPQLKSKIEPPGMSQAEGHQSFEILVPPLDSHSSRATKFTVSPPNLKKDLAQHRQLAKVVVGTSGQLAKITNRLNQPENDYLLDPSFDVLYPSDSLPLEFLGTPASPTSWHRQPPDPPEEVGFEPTLPSDMEGPELPEEEEPSVQQEAPQAMKPFIAHQEVPNLPPESATEMERFPLQQEGPVETLQTTEEDKPPVPEEVPSKPSEPPHKLEPSPVQQETPFQTPEVLEEITTPSSVHHEMTLQPPGQNQIHHSTVPTVTIKPVDVELALTQEPTEEVQSCPTQQEGLA</sequence>
<feature type="domain" description="Leucine-rich repeat-containing protein 37 N-terminal" evidence="3">
    <location>
        <begin position="338"/>
        <end position="409"/>
    </location>
</feature>
<keyword evidence="4" id="KW-1185">Reference proteome</keyword>
<name>A0A9B0WXE0_CHRAS</name>
<feature type="compositionally biased region" description="Polar residues" evidence="1">
    <location>
        <begin position="372"/>
        <end position="385"/>
    </location>
</feature>
<reference evidence="5" key="1">
    <citation type="submission" date="2025-08" db="UniProtKB">
        <authorList>
            <consortium name="RefSeq"/>
        </authorList>
    </citation>
    <scope>IDENTIFICATION</scope>
    <source>
        <tissue evidence="5">Spleen</tissue>
    </source>
</reference>
<evidence type="ECO:0000256" key="1">
    <source>
        <dbReference type="SAM" id="MobiDB-lite"/>
    </source>
</evidence>
<dbReference type="RefSeq" id="XP_006873614.1">
    <property type="nucleotide sequence ID" value="XM_006873552.1"/>
</dbReference>
<dbReference type="PANTHER" id="PTHR23045:SF20">
    <property type="entry name" value="LEUCINE-RICH REPEAT-CONTAINING PROTEIN 37 N-TERMINAL DOMAIN-CONTAINING PROTEIN"/>
    <property type="match status" value="1"/>
</dbReference>
<dbReference type="PANTHER" id="PTHR23045">
    <property type="entry name" value="LEUCINE-RICH REPEAT-CONTAINING PROTEIN 37A"/>
    <property type="match status" value="1"/>
</dbReference>
<dbReference type="AlphaFoldDB" id="A0A9B0WXE0"/>
<dbReference type="OrthoDB" id="9635126at2759"/>
<gene>
    <name evidence="5" type="primary">LOC102829527</name>
</gene>
<evidence type="ECO:0000259" key="3">
    <source>
        <dbReference type="Pfam" id="PF15779"/>
    </source>
</evidence>
<evidence type="ECO:0000313" key="4">
    <source>
        <dbReference type="Proteomes" id="UP000504623"/>
    </source>
</evidence>
<accession>A0A9B0WXE0</accession>
<dbReference type="InterPro" id="IPR032754">
    <property type="entry name" value="LRRC37_N"/>
</dbReference>
<feature type="signal peptide" evidence="2">
    <location>
        <begin position="1"/>
        <end position="24"/>
    </location>
</feature>
<keyword evidence="2" id="KW-0732">Signal</keyword>
<feature type="region of interest" description="Disordered" evidence="1">
    <location>
        <begin position="231"/>
        <end position="385"/>
    </location>
</feature>
<dbReference type="GeneID" id="102829527"/>